<sequence length="858" mass="96049">MLFYFLLAGTLGCEYITKFTVCEDNALAAIVIPSECADESPFLVTNLPCDHFCPPGWKLDLDVPTRSLTCTECLEGTYSIGGGDQFTSWGLNSEDFQVYCWVMTATGWEMSLDCTSWHPSSESILVSGNSSPDYWYATELVFYADIVQLGSLIINYRKDTSSFLGWDIGDFYVFIDQNLAYFDYTFDSSEWKTLNVSLSKGIHRISIMFDKYTTEQVSEVQIKEIQIRGSDFSAKECQVCLQGSSHKGSDKCMVCEANAYLNQGICIRCPYGTISQPGSTSEKDCYDANLCNMNDYHFYYSDCEGGKMKKIFEWNTPLMCDNSGINLPLNEDLDCRPCSKGEYYEGSKCRSCPTGTYITDGHLGNTCQECSQGKYAPKVSEYAYWTKIPEVFQSFCVSTENAVCSYGWEARGTYLVTSPVYETGSKIYLQTRVNITENNAKVDFQFATSGDYTKLTLYVDGIARLSYVGNKEDRVSQFLDQGEHSLKWVCVHSWKGEEECKISSIMIEGGNTGGAYQCVSCKQGFYSLGSVDYCNKCPIGTTSNSDNTGCIPCLDTEISTSDGLCQTCPNGLVPSENHTHCIVTDTLSLNTTVFILKNFTGSEGQQPEYCSLSRLKMFCYETFYGPSESSGNYFYLSVLNPSEVLMPSYTQVSQGKAYAFGIMDKDQLSLPIFNLTKPDDACTAEQSKIVLNLGSQVASVLETNTGFNVSYINGDYCSTTERFSTNIVFFCDKDEIEGWPIFVGNKSCKYTFYWPTIHACHICRNNETKSTHGACDYGERSVHTFEGDNCIWENRTNHYVVKENCNNHVFKSTAFILSMIITALLLIVVSVLIICACKKKSSMKKLIQFKESKAQEMN</sequence>
<dbReference type="InterPro" id="IPR044865">
    <property type="entry name" value="MRH_dom"/>
</dbReference>
<dbReference type="EMBL" id="MPUH01000101">
    <property type="protein sequence ID" value="OMJ90538.1"/>
    <property type="molecule type" value="Genomic_DNA"/>
</dbReference>
<feature type="domain" description="MRH" evidence="8">
    <location>
        <begin position="608"/>
        <end position="762"/>
    </location>
</feature>
<dbReference type="SMART" id="SM01411">
    <property type="entry name" value="Ephrin_rec_like"/>
    <property type="match status" value="3"/>
</dbReference>
<evidence type="ECO:0000256" key="6">
    <source>
        <dbReference type="ARBA" id="ARBA00023180"/>
    </source>
</evidence>
<name>A0A1R2CNE6_9CILI</name>
<organism evidence="9 10">
    <name type="scientific">Stentor coeruleus</name>
    <dbReference type="NCBI Taxonomy" id="5963"/>
    <lineage>
        <taxon>Eukaryota</taxon>
        <taxon>Sar</taxon>
        <taxon>Alveolata</taxon>
        <taxon>Ciliophora</taxon>
        <taxon>Postciliodesmatophora</taxon>
        <taxon>Heterotrichea</taxon>
        <taxon>Heterotrichida</taxon>
        <taxon>Stentoridae</taxon>
        <taxon>Stentor</taxon>
    </lineage>
</organism>
<dbReference type="PANTHER" id="PTHR22727">
    <property type="entry name" value="PROTEIN CBG13728"/>
    <property type="match status" value="1"/>
</dbReference>
<comment type="subcellular location">
    <subcellularLocation>
        <location evidence="1">Cell membrane</location>
        <topology evidence="1">Single-pass type I membrane protein</topology>
    </subcellularLocation>
</comment>
<keyword evidence="3" id="KW-1003">Cell membrane</keyword>
<dbReference type="PANTHER" id="PTHR22727:SF15">
    <property type="entry name" value="MRH DOMAIN-CONTAINING PROTEIN"/>
    <property type="match status" value="1"/>
</dbReference>
<keyword evidence="10" id="KW-1185">Reference proteome</keyword>
<dbReference type="InterPro" id="IPR039181">
    <property type="entry name" value="Elapor1/2"/>
</dbReference>
<dbReference type="GO" id="GO:0005886">
    <property type="term" value="C:plasma membrane"/>
    <property type="evidence" value="ECO:0007669"/>
    <property type="project" value="UniProtKB-SubCell"/>
</dbReference>
<evidence type="ECO:0000256" key="2">
    <source>
        <dbReference type="ARBA" id="ARBA00007627"/>
    </source>
</evidence>
<dbReference type="OrthoDB" id="441817at2759"/>
<reference evidence="9 10" key="1">
    <citation type="submission" date="2016-11" db="EMBL/GenBank/DDBJ databases">
        <title>The macronuclear genome of Stentor coeruleus: a giant cell with tiny introns.</title>
        <authorList>
            <person name="Slabodnick M."/>
            <person name="Ruby J.G."/>
            <person name="Reiff S.B."/>
            <person name="Swart E.C."/>
            <person name="Gosai S."/>
            <person name="Prabakaran S."/>
            <person name="Witkowska E."/>
            <person name="Larue G.E."/>
            <person name="Fisher S."/>
            <person name="Freeman R.M."/>
            <person name="Gunawardena J."/>
            <person name="Chu W."/>
            <person name="Stover N.A."/>
            <person name="Gregory B.D."/>
            <person name="Nowacki M."/>
            <person name="Derisi J."/>
            <person name="Roy S.W."/>
            <person name="Marshall W.F."/>
            <person name="Sood P."/>
        </authorList>
    </citation>
    <scope>NUCLEOTIDE SEQUENCE [LARGE SCALE GENOMIC DNA]</scope>
    <source>
        <strain evidence="9">WM001</strain>
    </source>
</reference>
<evidence type="ECO:0000259" key="8">
    <source>
        <dbReference type="PROSITE" id="PS51914"/>
    </source>
</evidence>
<feature type="transmembrane region" description="Helical" evidence="7">
    <location>
        <begin position="814"/>
        <end position="837"/>
    </location>
</feature>
<keyword evidence="7" id="KW-0472">Membrane</keyword>
<dbReference type="SUPFAM" id="SSF57184">
    <property type="entry name" value="Growth factor receptor domain"/>
    <property type="match status" value="1"/>
</dbReference>
<evidence type="ECO:0000313" key="10">
    <source>
        <dbReference type="Proteomes" id="UP000187209"/>
    </source>
</evidence>
<dbReference type="InterPro" id="IPR038550">
    <property type="entry name" value="GPCR_3_9-Cys_sf"/>
</dbReference>
<comment type="caution">
    <text evidence="9">The sequence shown here is derived from an EMBL/GenBank/DDBJ whole genome shotgun (WGS) entry which is preliminary data.</text>
</comment>
<evidence type="ECO:0000256" key="3">
    <source>
        <dbReference type="ARBA" id="ARBA00022475"/>
    </source>
</evidence>
<dbReference type="InterPro" id="IPR009030">
    <property type="entry name" value="Growth_fac_rcpt_cys_sf"/>
</dbReference>
<evidence type="ECO:0000256" key="4">
    <source>
        <dbReference type="ARBA" id="ARBA00022729"/>
    </source>
</evidence>
<dbReference type="Gene3D" id="2.10.50.30">
    <property type="entry name" value="GPCR, family 3, nine cysteines domain"/>
    <property type="match status" value="1"/>
</dbReference>
<evidence type="ECO:0000256" key="7">
    <source>
        <dbReference type="SAM" id="Phobius"/>
    </source>
</evidence>
<keyword evidence="7" id="KW-1133">Transmembrane helix</keyword>
<comment type="similarity">
    <text evidence="2">Belongs to the ELAPOR family.</text>
</comment>
<evidence type="ECO:0000256" key="1">
    <source>
        <dbReference type="ARBA" id="ARBA00004251"/>
    </source>
</evidence>
<dbReference type="PROSITE" id="PS51914">
    <property type="entry name" value="MRH"/>
    <property type="match status" value="1"/>
</dbReference>
<dbReference type="AlphaFoldDB" id="A0A1R2CNE6"/>
<dbReference type="InterPro" id="IPR009011">
    <property type="entry name" value="Man6P_isomerase_rcpt-bd_dom_sf"/>
</dbReference>
<gene>
    <name evidence="9" type="ORF">SteCoe_7128</name>
</gene>
<accession>A0A1R2CNE6</accession>
<evidence type="ECO:0000313" key="9">
    <source>
        <dbReference type="EMBL" id="OMJ90538.1"/>
    </source>
</evidence>
<keyword evidence="6" id="KW-0325">Glycoprotein</keyword>
<protein>
    <recommendedName>
        <fullName evidence="8">MRH domain-containing protein</fullName>
    </recommendedName>
</protein>
<proteinExistence type="inferred from homology"/>
<dbReference type="Gene3D" id="2.70.130.10">
    <property type="entry name" value="Mannose-6-phosphate receptor binding domain"/>
    <property type="match status" value="1"/>
</dbReference>
<dbReference type="Proteomes" id="UP000187209">
    <property type="component" value="Unassembled WGS sequence"/>
</dbReference>
<keyword evidence="5" id="KW-1015">Disulfide bond</keyword>
<keyword evidence="7" id="KW-0812">Transmembrane</keyword>
<keyword evidence="4" id="KW-0732">Signal</keyword>
<evidence type="ECO:0000256" key="5">
    <source>
        <dbReference type="ARBA" id="ARBA00023157"/>
    </source>
</evidence>
<dbReference type="SUPFAM" id="SSF50911">
    <property type="entry name" value="Mannose 6-phosphate receptor domain"/>
    <property type="match status" value="1"/>
</dbReference>